<dbReference type="GO" id="GO:0016020">
    <property type="term" value="C:membrane"/>
    <property type="evidence" value="ECO:0007669"/>
    <property type="project" value="InterPro"/>
</dbReference>
<protein>
    <recommendedName>
        <fullName evidence="2">histidine kinase</fullName>
        <ecNumber evidence="2">2.7.13.3</ecNumber>
    </recommendedName>
</protein>
<comment type="catalytic activity">
    <reaction evidence="1">
        <text>ATP + protein L-histidine = ADP + protein N-phospho-L-histidine.</text>
        <dbReference type="EC" id="2.7.13.3"/>
    </reaction>
</comment>
<dbReference type="Proteomes" id="UP000182498">
    <property type="component" value="Unassembled WGS sequence"/>
</dbReference>
<dbReference type="Gene3D" id="3.30.565.10">
    <property type="entry name" value="Histidine kinase-like ATPase, C-terminal domain"/>
    <property type="match status" value="1"/>
</dbReference>
<name>A0A0X2NNG1_9CORY</name>
<evidence type="ECO:0000256" key="1">
    <source>
        <dbReference type="ARBA" id="ARBA00000085"/>
    </source>
</evidence>
<evidence type="ECO:0000256" key="4">
    <source>
        <dbReference type="ARBA" id="ARBA00022679"/>
    </source>
</evidence>
<keyword evidence="6 11" id="KW-0418">Kinase</keyword>
<dbReference type="PANTHER" id="PTHR24421">
    <property type="entry name" value="NITRATE/NITRITE SENSOR PROTEIN NARX-RELATED"/>
    <property type="match status" value="1"/>
</dbReference>
<evidence type="ECO:0000256" key="8">
    <source>
        <dbReference type="ARBA" id="ARBA00023012"/>
    </source>
</evidence>
<keyword evidence="5" id="KW-0547">Nucleotide-binding</keyword>
<keyword evidence="12" id="KW-1185">Reference proteome</keyword>
<evidence type="ECO:0000256" key="7">
    <source>
        <dbReference type="ARBA" id="ARBA00022840"/>
    </source>
</evidence>
<evidence type="ECO:0000256" key="2">
    <source>
        <dbReference type="ARBA" id="ARBA00012438"/>
    </source>
</evidence>
<keyword evidence="3" id="KW-0597">Phosphoprotein</keyword>
<evidence type="ECO:0000313" key="12">
    <source>
        <dbReference type="Proteomes" id="UP000182498"/>
    </source>
</evidence>
<keyword evidence="9" id="KW-1133">Transmembrane helix</keyword>
<proteinExistence type="predicted"/>
<sequence>MIRLRGRIPSGGPEVVLAVLVLVTEFTVSSEPITLASVVCAVAGVLLVAGGTRWPQTMAALSVPFAAASSYVAEDDSTYAVFFIVIIIEVVTAAGLATAGLLLVLVHTALSMVDFSGGAVNADPTVLVVVLAILGTGHLIGRNRLTQEIRNADLRRTLADSQRRQRLGMAHELHDSVATSLTSVVMRSQTLELTATGNDNAEIHEGLEDISRTSREALEQVRTMLRLLNSEIQSGPDSTESAPPPTVRAGLATATRELRAHRLRVTSTITLPRTGEPPVDRRTLSRVLTEMTSNAVKHSPNHATVEIRCRTMDGALIVSMTNPVVPAGDGEMDPALTTHLGIGSMTARATAAEGHLTAGPITRDSDTQVWRTTVTLPIVDSVPEDSVILRDTP</sequence>
<evidence type="ECO:0000256" key="3">
    <source>
        <dbReference type="ARBA" id="ARBA00022553"/>
    </source>
</evidence>
<dbReference type="GO" id="GO:0046983">
    <property type="term" value="F:protein dimerization activity"/>
    <property type="evidence" value="ECO:0007669"/>
    <property type="project" value="InterPro"/>
</dbReference>
<feature type="domain" description="Signal transduction histidine kinase subgroup 3 dimerisation and phosphoacceptor" evidence="10">
    <location>
        <begin position="166"/>
        <end position="229"/>
    </location>
</feature>
<keyword evidence="7" id="KW-0067">ATP-binding</keyword>
<keyword evidence="9" id="KW-0472">Membrane</keyword>
<dbReference type="GO" id="GO:0000155">
    <property type="term" value="F:phosphorelay sensor kinase activity"/>
    <property type="evidence" value="ECO:0007669"/>
    <property type="project" value="InterPro"/>
</dbReference>
<keyword evidence="4" id="KW-0808">Transferase</keyword>
<dbReference type="InterPro" id="IPR050482">
    <property type="entry name" value="Sensor_HK_TwoCompSys"/>
</dbReference>
<evidence type="ECO:0000256" key="6">
    <source>
        <dbReference type="ARBA" id="ARBA00022777"/>
    </source>
</evidence>
<accession>A0A0X2NNG1</accession>
<evidence type="ECO:0000259" key="10">
    <source>
        <dbReference type="Pfam" id="PF07730"/>
    </source>
</evidence>
<dbReference type="Gene3D" id="1.20.5.1930">
    <property type="match status" value="1"/>
</dbReference>
<keyword evidence="8" id="KW-0902">Two-component regulatory system</keyword>
<gene>
    <name evidence="11" type="ORF">CVAR292_01711</name>
</gene>
<dbReference type="InterPro" id="IPR036890">
    <property type="entry name" value="HATPase_C_sf"/>
</dbReference>
<dbReference type="AlphaFoldDB" id="A0A0X2NNG1"/>
<dbReference type="InterPro" id="IPR011712">
    <property type="entry name" value="Sig_transdc_His_kin_sub3_dim/P"/>
</dbReference>
<dbReference type="EC" id="2.7.13.3" evidence="2"/>
<evidence type="ECO:0000256" key="9">
    <source>
        <dbReference type="SAM" id="Phobius"/>
    </source>
</evidence>
<dbReference type="GO" id="GO:0005524">
    <property type="term" value="F:ATP binding"/>
    <property type="evidence" value="ECO:0007669"/>
    <property type="project" value="UniProtKB-KW"/>
</dbReference>
<feature type="transmembrane region" description="Helical" evidence="9">
    <location>
        <begin position="125"/>
        <end position="141"/>
    </location>
</feature>
<dbReference type="Pfam" id="PF07730">
    <property type="entry name" value="HisKA_3"/>
    <property type="match status" value="1"/>
</dbReference>
<dbReference type="PANTHER" id="PTHR24421:SF10">
    <property type="entry name" value="NITRATE_NITRITE SENSOR PROTEIN NARQ"/>
    <property type="match status" value="1"/>
</dbReference>
<organism evidence="11 12">
    <name type="scientific">Corynebacterium variabile</name>
    <dbReference type="NCBI Taxonomy" id="1727"/>
    <lineage>
        <taxon>Bacteria</taxon>
        <taxon>Bacillati</taxon>
        <taxon>Actinomycetota</taxon>
        <taxon>Actinomycetes</taxon>
        <taxon>Mycobacteriales</taxon>
        <taxon>Corynebacteriaceae</taxon>
        <taxon>Corynebacterium</taxon>
    </lineage>
</organism>
<keyword evidence="9" id="KW-0812">Transmembrane</keyword>
<dbReference type="EMBL" id="FAUH01000011">
    <property type="protein sequence ID" value="CUU66369.1"/>
    <property type="molecule type" value="Genomic_DNA"/>
</dbReference>
<evidence type="ECO:0000313" key="11">
    <source>
        <dbReference type="EMBL" id="CUU66369.1"/>
    </source>
</evidence>
<reference evidence="12" key="1">
    <citation type="submission" date="2015-11" db="EMBL/GenBank/DDBJ databases">
        <authorList>
            <person name="Dugat-Bony E."/>
        </authorList>
    </citation>
    <scope>NUCLEOTIDE SEQUENCE [LARGE SCALE GENOMIC DNA]</scope>
    <source>
        <strain evidence="12">Mu292</strain>
    </source>
</reference>
<feature type="transmembrane region" description="Helical" evidence="9">
    <location>
        <begin position="80"/>
        <end position="105"/>
    </location>
</feature>
<evidence type="ECO:0000256" key="5">
    <source>
        <dbReference type="ARBA" id="ARBA00022741"/>
    </source>
</evidence>
<dbReference type="SUPFAM" id="SSF55874">
    <property type="entry name" value="ATPase domain of HSP90 chaperone/DNA topoisomerase II/histidine kinase"/>
    <property type="match status" value="1"/>
</dbReference>
<dbReference type="OrthoDB" id="4428135at2"/>
<dbReference type="RefSeq" id="WP_141657075.1">
    <property type="nucleotide sequence ID" value="NZ_FAUH01000011.1"/>
</dbReference>